<organism evidence="4 5">
    <name type="scientific">Aphis craccivora</name>
    <name type="common">Cowpea aphid</name>
    <dbReference type="NCBI Taxonomy" id="307492"/>
    <lineage>
        <taxon>Eukaryota</taxon>
        <taxon>Metazoa</taxon>
        <taxon>Ecdysozoa</taxon>
        <taxon>Arthropoda</taxon>
        <taxon>Hexapoda</taxon>
        <taxon>Insecta</taxon>
        <taxon>Pterygota</taxon>
        <taxon>Neoptera</taxon>
        <taxon>Paraneoptera</taxon>
        <taxon>Hemiptera</taxon>
        <taxon>Sternorrhyncha</taxon>
        <taxon>Aphidomorpha</taxon>
        <taxon>Aphidoidea</taxon>
        <taxon>Aphididae</taxon>
        <taxon>Aphidini</taxon>
        <taxon>Aphis</taxon>
        <taxon>Aphis</taxon>
    </lineage>
</organism>
<evidence type="ECO:0000256" key="2">
    <source>
        <dbReference type="SAM" id="SignalP"/>
    </source>
</evidence>
<evidence type="ECO:0000259" key="3">
    <source>
        <dbReference type="Pfam" id="PF01683"/>
    </source>
</evidence>
<evidence type="ECO:0000313" key="4">
    <source>
        <dbReference type="EMBL" id="KAF0760401.1"/>
    </source>
</evidence>
<protein>
    <submittedName>
        <fullName evidence="4">ACYPI005242 protein</fullName>
    </submittedName>
</protein>
<keyword evidence="1" id="KW-0472">Membrane</keyword>
<dbReference type="InterPro" id="IPR006149">
    <property type="entry name" value="EB_dom"/>
</dbReference>
<keyword evidence="1" id="KW-1133">Transmembrane helix</keyword>
<feature type="signal peptide" evidence="2">
    <location>
        <begin position="1"/>
        <end position="21"/>
    </location>
</feature>
<dbReference type="EMBL" id="VUJU01002689">
    <property type="protein sequence ID" value="KAF0760401.1"/>
    <property type="molecule type" value="Genomic_DNA"/>
</dbReference>
<dbReference type="AlphaFoldDB" id="A0A6G0YRZ3"/>
<reference evidence="4 5" key="1">
    <citation type="submission" date="2019-08" db="EMBL/GenBank/DDBJ databases">
        <title>Whole genome of Aphis craccivora.</title>
        <authorList>
            <person name="Voronova N.V."/>
            <person name="Shulinski R.S."/>
            <person name="Bandarenka Y.V."/>
            <person name="Zhorov D.G."/>
            <person name="Warner D."/>
        </authorList>
    </citation>
    <scope>NUCLEOTIDE SEQUENCE [LARGE SCALE GENOMIC DNA]</scope>
    <source>
        <strain evidence="4">180601</strain>
        <tissue evidence="4">Whole Body</tissue>
    </source>
</reference>
<evidence type="ECO:0000256" key="1">
    <source>
        <dbReference type="SAM" id="Phobius"/>
    </source>
</evidence>
<keyword evidence="5" id="KW-1185">Reference proteome</keyword>
<dbReference type="Proteomes" id="UP000478052">
    <property type="component" value="Unassembled WGS sequence"/>
</dbReference>
<dbReference type="Pfam" id="PF01683">
    <property type="entry name" value="EB"/>
    <property type="match status" value="1"/>
</dbReference>
<keyword evidence="2" id="KW-0732">Signal</keyword>
<feature type="transmembrane region" description="Helical" evidence="1">
    <location>
        <begin position="191"/>
        <end position="213"/>
    </location>
</feature>
<name>A0A6G0YRZ3_APHCR</name>
<feature type="chain" id="PRO_5026041278" evidence="2">
    <location>
        <begin position="22"/>
        <end position="214"/>
    </location>
</feature>
<sequence length="214" mass="23511">MAQWTVHAFLAAAYCCCLVAGTTVGLAAADTSAGVAVPPPSSAARNKRWSTTFGANSSNKNVTGERDIRSHRWYMCANNAVQECTTDSDCLDTPFTSCALDPSDKKRKCLCADGKLPLNGDCLKKPRGPLFVPALKTSCETDLECLPNAICKNNATSTNPRLKICACKDGFIEEKESCNYADLLTFNYTTLYMWIQYVLVRILMKFFLFIPICN</sequence>
<keyword evidence="1" id="KW-0812">Transmembrane</keyword>
<dbReference type="OrthoDB" id="8193455at2759"/>
<evidence type="ECO:0000313" key="5">
    <source>
        <dbReference type="Proteomes" id="UP000478052"/>
    </source>
</evidence>
<comment type="caution">
    <text evidence="4">The sequence shown here is derived from an EMBL/GenBank/DDBJ whole genome shotgun (WGS) entry which is preliminary data.</text>
</comment>
<feature type="domain" description="EB" evidence="3">
    <location>
        <begin position="111"/>
        <end position="178"/>
    </location>
</feature>
<gene>
    <name evidence="4" type="ORF">FWK35_00011599</name>
</gene>
<accession>A0A6G0YRZ3</accession>
<proteinExistence type="predicted"/>